<dbReference type="EMBL" id="EF082440">
    <property type="protein sequence ID" value="ABK21799.1"/>
    <property type="molecule type" value="mRNA"/>
</dbReference>
<dbReference type="SUPFAM" id="SSF51905">
    <property type="entry name" value="FAD/NAD(P)-binding domain"/>
    <property type="match status" value="1"/>
</dbReference>
<accession>A9NMD8</accession>
<dbReference type="PANTHER" id="PTHR45934:SF2">
    <property type="entry name" value="MONOOXYGENASE 1"/>
    <property type="match status" value="1"/>
</dbReference>
<keyword evidence="2" id="KW-0503">Monooxygenase</keyword>
<dbReference type="Gene3D" id="3.50.50.60">
    <property type="entry name" value="FAD/NAD(P)-binding domain"/>
    <property type="match status" value="1"/>
</dbReference>
<evidence type="ECO:0000256" key="2">
    <source>
        <dbReference type="ARBA" id="ARBA00023033"/>
    </source>
</evidence>
<proteinExistence type="evidence at transcript level"/>
<organism evidence="5">
    <name type="scientific">Picea sitchensis</name>
    <name type="common">Sitka spruce</name>
    <name type="synonym">Pinus sitchensis</name>
    <dbReference type="NCBI Taxonomy" id="3332"/>
    <lineage>
        <taxon>Eukaryota</taxon>
        <taxon>Viridiplantae</taxon>
        <taxon>Streptophyta</taxon>
        <taxon>Embryophyta</taxon>
        <taxon>Tracheophyta</taxon>
        <taxon>Spermatophyta</taxon>
        <taxon>Pinopsida</taxon>
        <taxon>Pinidae</taxon>
        <taxon>Conifers I</taxon>
        <taxon>Pinales</taxon>
        <taxon>Pinaceae</taxon>
        <taxon>Picea</taxon>
    </lineage>
</organism>
<reference evidence="5" key="1">
    <citation type="journal article" date="2008" name="BMC Genomics">
        <title>A conifer genomics resource of 200,000 spruce (Picea spp.) ESTs and 6,464 high-quality, sequence-finished full-length cDNAs for Sitka spruce (Picea sitchensis).</title>
        <authorList>
            <person name="Ralph S.G."/>
            <person name="Chun H.J."/>
            <person name="Kolosova N."/>
            <person name="Cooper D."/>
            <person name="Oddy C."/>
            <person name="Ritland C.E."/>
            <person name="Kirkpatrick R."/>
            <person name="Moore R."/>
            <person name="Barber S."/>
            <person name="Holt R.A."/>
            <person name="Jones S.J."/>
            <person name="Marra M.A."/>
            <person name="Douglas C.J."/>
            <person name="Ritland K."/>
            <person name="Bohlmann J."/>
        </authorList>
    </citation>
    <scope>NUCLEOTIDE SEQUENCE</scope>
    <source>
        <tissue evidence="5">Bark</tissue>
    </source>
</reference>
<dbReference type="InterPro" id="IPR002938">
    <property type="entry name" value="FAD-bd"/>
</dbReference>
<evidence type="ECO:0000313" key="5">
    <source>
        <dbReference type="EMBL" id="ABK21799.1"/>
    </source>
</evidence>
<dbReference type="InterPro" id="IPR044560">
    <property type="entry name" value="MOase"/>
</dbReference>
<protein>
    <recommendedName>
        <fullName evidence="4">FAD-binding domain-containing protein</fullName>
    </recommendedName>
</protein>
<dbReference type="GO" id="GO:0004497">
    <property type="term" value="F:monooxygenase activity"/>
    <property type="evidence" value="ECO:0007669"/>
    <property type="project" value="UniProtKB-KW"/>
</dbReference>
<keyword evidence="1" id="KW-0560">Oxidoreductase</keyword>
<dbReference type="PANTHER" id="PTHR45934">
    <property type="entry name" value="FAD/NAD(P)-BINDING OXIDOREDUCTASE FAMILY PROTEIN"/>
    <property type="match status" value="1"/>
</dbReference>
<dbReference type="Pfam" id="PF01494">
    <property type="entry name" value="FAD_binding_3"/>
    <property type="match status" value="1"/>
</dbReference>
<name>A9NMD8_PICSI</name>
<evidence type="ECO:0000256" key="3">
    <source>
        <dbReference type="ARBA" id="ARBA00024018"/>
    </source>
</evidence>
<comment type="similarity">
    <text evidence="3">Belongs to the 3-hydroxybenzoate 6-hydroxylase family.</text>
</comment>
<evidence type="ECO:0000256" key="1">
    <source>
        <dbReference type="ARBA" id="ARBA00023002"/>
    </source>
</evidence>
<evidence type="ECO:0000259" key="4">
    <source>
        <dbReference type="Pfam" id="PF01494"/>
    </source>
</evidence>
<dbReference type="AlphaFoldDB" id="A9NMD8"/>
<dbReference type="GO" id="GO:0071949">
    <property type="term" value="F:FAD binding"/>
    <property type="evidence" value="ECO:0007669"/>
    <property type="project" value="InterPro"/>
</dbReference>
<dbReference type="InterPro" id="IPR036188">
    <property type="entry name" value="FAD/NAD-bd_sf"/>
</dbReference>
<feature type="domain" description="FAD-binding" evidence="4">
    <location>
        <begin position="68"/>
        <end position="141"/>
    </location>
</feature>
<sequence length="250" mass="28097">MGKCPPGYDAIETMMVQMWGTGVRAGLMPTTGKRVFWFITKKSEPEDAHVSHDSESVRRAALEAVRDFPEPVGELIKSSDKLNMADLRFRWLWPWEWDRKAKGKGSVTVVGDALHPMTPDLGQGACSALEDAVVLARCLSASNINVEDINWGEEEERKIEECFKKYAQARKWRVWRVVGGAFLAGFVLDGSSSLIRFFRDWIWFPLFSMSHLPYFANSSDCGTLPFPSTPSQLAHKLPFPSTSSTHAHES</sequence>